<keyword evidence="1" id="KW-0472">Membrane</keyword>
<evidence type="ECO:0000313" key="2">
    <source>
        <dbReference type="EMBL" id="MBI5250079.1"/>
    </source>
</evidence>
<sequence length="62" mass="6687">MSSEKQMKKIDLNTLDQADRKVSVSKLKKAALAVVILLFLSGGGYAAFRLVSGDVIASRFTV</sequence>
<evidence type="ECO:0000313" key="3">
    <source>
        <dbReference type="Proteomes" id="UP000807825"/>
    </source>
</evidence>
<evidence type="ECO:0000256" key="1">
    <source>
        <dbReference type="SAM" id="Phobius"/>
    </source>
</evidence>
<organism evidence="2 3">
    <name type="scientific">Desulfomonile tiedjei</name>
    <dbReference type="NCBI Taxonomy" id="2358"/>
    <lineage>
        <taxon>Bacteria</taxon>
        <taxon>Pseudomonadati</taxon>
        <taxon>Thermodesulfobacteriota</taxon>
        <taxon>Desulfomonilia</taxon>
        <taxon>Desulfomonilales</taxon>
        <taxon>Desulfomonilaceae</taxon>
        <taxon>Desulfomonile</taxon>
    </lineage>
</organism>
<keyword evidence="1" id="KW-1133">Transmembrane helix</keyword>
<dbReference type="Proteomes" id="UP000807825">
    <property type="component" value="Unassembled WGS sequence"/>
</dbReference>
<dbReference type="EMBL" id="JACRDE010000304">
    <property type="protein sequence ID" value="MBI5250079.1"/>
    <property type="molecule type" value="Genomic_DNA"/>
</dbReference>
<accession>A0A9D6Z3N2</accession>
<feature type="non-terminal residue" evidence="2">
    <location>
        <position position="62"/>
    </location>
</feature>
<name>A0A9D6Z3N2_9BACT</name>
<protein>
    <submittedName>
        <fullName evidence="2">Uncharacterized protein</fullName>
    </submittedName>
</protein>
<feature type="transmembrane region" description="Helical" evidence="1">
    <location>
        <begin position="30"/>
        <end position="48"/>
    </location>
</feature>
<comment type="caution">
    <text evidence="2">The sequence shown here is derived from an EMBL/GenBank/DDBJ whole genome shotgun (WGS) entry which is preliminary data.</text>
</comment>
<reference evidence="2" key="1">
    <citation type="submission" date="2020-07" db="EMBL/GenBank/DDBJ databases">
        <title>Huge and variable diversity of episymbiotic CPR bacteria and DPANN archaea in groundwater ecosystems.</title>
        <authorList>
            <person name="He C.Y."/>
            <person name="Keren R."/>
            <person name="Whittaker M."/>
            <person name="Farag I.F."/>
            <person name="Doudna J."/>
            <person name="Cate J.H.D."/>
            <person name="Banfield J.F."/>
        </authorList>
    </citation>
    <scope>NUCLEOTIDE SEQUENCE</scope>
    <source>
        <strain evidence="2">NC_groundwater_1664_Pr3_B-0.1um_52_9</strain>
    </source>
</reference>
<proteinExistence type="predicted"/>
<gene>
    <name evidence="2" type="ORF">HY912_11355</name>
</gene>
<dbReference type="AlphaFoldDB" id="A0A9D6Z3N2"/>
<keyword evidence="1" id="KW-0812">Transmembrane</keyword>